<dbReference type="Proteomes" id="UP000625210">
    <property type="component" value="Unassembled WGS sequence"/>
</dbReference>
<evidence type="ECO:0000313" key="2">
    <source>
        <dbReference type="Proteomes" id="UP000625210"/>
    </source>
</evidence>
<reference evidence="1" key="1">
    <citation type="journal article" date="2014" name="Int. J. Syst. Evol. Microbiol.">
        <title>Complete genome sequence of Corynebacterium casei LMG S-19264T (=DSM 44701T), isolated from a smear-ripened cheese.</title>
        <authorList>
            <consortium name="US DOE Joint Genome Institute (JGI-PGF)"/>
            <person name="Walter F."/>
            <person name="Albersmeier A."/>
            <person name="Kalinowski J."/>
            <person name="Ruckert C."/>
        </authorList>
    </citation>
    <scope>NUCLEOTIDE SEQUENCE</scope>
    <source>
        <strain evidence="1">CGMCC 1.15179</strain>
    </source>
</reference>
<keyword evidence="2" id="KW-1185">Reference proteome</keyword>
<dbReference type="PROSITE" id="PS51257">
    <property type="entry name" value="PROKAR_LIPOPROTEIN"/>
    <property type="match status" value="1"/>
</dbReference>
<accession>A0A8J2VHG7</accession>
<protein>
    <recommendedName>
        <fullName evidence="3">Lipoprotein</fullName>
    </recommendedName>
</protein>
<dbReference type="AlphaFoldDB" id="A0A8J2VHG7"/>
<evidence type="ECO:0008006" key="3">
    <source>
        <dbReference type="Google" id="ProtNLM"/>
    </source>
</evidence>
<dbReference type="RefSeq" id="WP_188647219.1">
    <property type="nucleotide sequence ID" value="NZ_BMHQ01000004.1"/>
</dbReference>
<organism evidence="1 2">
    <name type="scientific">Marinithermofilum abyssi</name>
    <dbReference type="NCBI Taxonomy" id="1571185"/>
    <lineage>
        <taxon>Bacteria</taxon>
        <taxon>Bacillati</taxon>
        <taxon>Bacillota</taxon>
        <taxon>Bacilli</taxon>
        <taxon>Bacillales</taxon>
        <taxon>Thermoactinomycetaceae</taxon>
        <taxon>Marinithermofilum</taxon>
    </lineage>
</organism>
<dbReference type="EMBL" id="BMHQ01000004">
    <property type="protein sequence ID" value="GGE14100.1"/>
    <property type="molecule type" value="Genomic_DNA"/>
</dbReference>
<proteinExistence type="predicted"/>
<reference evidence="1" key="2">
    <citation type="submission" date="2020-09" db="EMBL/GenBank/DDBJ databases">
        <authorList>
            <person name="Sun Q."/>
            <person name="Zhou Y."/>
        </authorList>
    </citation>
    <scope>NUCLEOTIDE SEQUENCE</scope>
    <source>
        <strain evidence="1">CGMCC 1.15179</strain>
    </source>
</reference>
<name>A0A8J2VHG7_9BACL</name>
<comment type="caution">
    <text evidence="1">The sequence shown here is derived from an EMBL/GenBank/DDBJ whole genome shotgun (WGS) entry which is preliminary data.</text>
</comment>
<sequence length="152" mass="17431">MKHRLWFMLIILSFVLVTAGCGKSPKPAQPDTYPITFGVYSADQKNELKEKRTVFTPDESIVLDFSYPPKFGVKQLTIQIQPNQSKTNSPKALEWKEIVKPNWNGLQYEFHIPEEDGRLAPGKYKVRILKKKKVIGKGGFRIEKAKHTQKTS</sequence>
<evidence type="ECO:0000313" key="1">
    <source>
        <dbReference type="EMBL" id="GGE14100.1"/>
    </source>
</evidence>
<gene>
    <name evidence="1" type="ORF">GCM10011571_14430</name>
</gene>